<sequence>MLRTRTQAARIRGLFRRIIQRADLHTTQVARRLATAAAATTTRGEKAAQWMQELERKQPPLGLPASATTQGRTQNNSRQETLDDQIIIYDAQISDDFSGSPNRIGLSMIGLLLTSGLVANQLRHHGAGPVWPDAQSGWLDFELELWNPSTRILVSVGLITFSFVKSLKFLFTLTQLSISSIWTPTKKKKRITIKKQDLSQLQQLIATSSKRKKAVQMRPVRLTFSPVGALELVRPVRKLFGFSVLESVPLSDMVRLSSPIGAQKLPHHRRSVWLKFLDPSPNQSIHSSVTTTLHYNQLNSFALQIPAVGRWGNSLFNLPPSHILSLLLSLPYFSFSSAISSFPYIMTLTPTTILPY</sequence>
<dbReference type="OrthoDB" id="2502668at2759"/>
<dbReference type="AlphaFoldDB" id="A0A0L6URP9"/>
<comment type="caution">
    <text evidence="2">The sequence shown here is derived from an EMBL/GenBank/DDBJ whole genome shotgun (WGS) entry which is preliminary data.</text>
</comment>
<dbReference type="Proteomes" id="UP000037035">
    <property type="component" value="Unassembled WGS sequence"/>
</dbReference>
<reference evidence="2 3" key="1">
    <citation type="submission" date="2015-08" db="EMBL/GenBank/DDBJ databases">
        <title>Next Generation Sequencing and Analysis of the Genome of Puccinia sorghi L Schw, the Causal Agent of Maize Common Rust.</title>
        <authorList>
            <person name="Rochi L."/>
            <person name="Burguener G."/>
            <person name="Darino M."/>
            <person name="Turjanski A."/>
            <person name="Kreff E."/>
            <person name="Dieguez M.J."/>
            <person name="Sacco F."/>
        </authorList>
    </citation>
    <scope>NUCLEOTIDE SEQUENCE [LARGE SCALE GENOMIC DNA]</scope>
    <source>
        <strain evidence="2 3">RO10H11247</strain>
    </source>
</reference>
<name>A0A0L6URP9_9BASI</name>
<evidence type="ECO:0000313" key="2">
    <source>
        <dbReference type="EMBL" id="KNZ50510.1"/>
    </source>
</evidence>
<feature type="region of interest" description="Disordered" evidence="1">
    <location>
        <begin position="57"/>
        <end position="78"/>
    </location>
</feature>
<evidence type="ECO:0000256" key="1">
    <source>
        <dbReference type="SAM" id="MobiDB-lite"/>
    </source>
</evidence>
<gene>
    <name evidence="2" type="ORF">VP01_437g1</name>
</gene>
<protein>
    <submittedName>
        <fullName evidence="2">Uncharacterized protein</fullName>
    </submittedName>
</protein>
<dbReference type="VEuPathDB" id="FungiDB:VP01_437g1"/>
<evidence type="ECO:0000313" key="3">
    <source>
        <dbReference type="Proteomes" id="UP000037035"/>
    </source>
</evidence>
<proteinExistence type="predicted"/>
<keyword evidence="3" id="KW-1185">Reference proteome</keyword>
<feature type="compositionally biased region" description="Polar residues" evidence="1">
    <location>
        <begin position="66"/>
        <end position="78"/>
    </location>
</feature>
<organism evidence="2 3">
    <name type="scientific">Puccinia sorghi</name>
    <dbReference type="NCBI Taxonomy" id="27349"/>
    <lineage>
        <taxon>Eukaryota</taxon>
        <taxon>Fungi</taxon>
        <taxon>Dikarya</taxon>
        <taxon>Basidiomycota</taxon>
        <taxon>Pucciniomycotina</taxon>
        <taxon>Pucciniomycetes</taxon>
        <taxon>Pucciniales</taxon>
        <taxon>Pucciniaceae</taxon>
        <taxon>Puccinia</taxon>
    </lineage>
</organism>
<dbReference type="EMBL" id="LAVV01009479">
    <property type="protein sequence ID" value="KNZ50510.1"/>
    <property type="molecule type" value="Genomic_DNA"/>
</dbReference>
<accession>A0A0L6URP9</accession>